<evidence type="ECO:0000313" key="2">
    <source>
        <dbReference type="Proteomes" id="UP001432251"/>
    </source>
</evidence>
<sequence length="225" mass="24227">MGGTRGGRRAACAVVAALSLVLLGSGGAAARPTRPGGVDLPDLAVVIAGSTGRTVSVHEGERDFARLERLTTDFDTVTEQVPEAWQEGDLPPVVGTVVWGLTGIGGWPETRRAPGGDTAIERQDQVFYARDGTPWIRTDPAVDVNDDDIRWHRAARADVDVLIRHGMFTAGRVAARPTAEQKVRWALVGLGAGAAAAGAAAVWHVRRRFPREPREPRQELYELER</sequence>
<dbReference type="Proteomes" id="UP001432251">
    <property type="component" value="Chromosome"/>
</dbReference>
<accession>A0ACD5AFX1</accession>
<evidence type="ECO:0000313" key="1">
    <source>
        <dbReference type="EMBL" id="WWQ66137.1"/>
    </source>
</evidence>
<reference evidence="1" key="1">
    <citation type="journal article" date="2025" name="Int. J. Syst. Evol. Microbiol.">
        <title>Streptomyces citrinus sp. nov., with yellow diffusible pigment.</title>
        <authorList>
            <person name="He Y."/>
            <person name="Yang E."/>
            <person name="Xu J."/>
            <person name="Sun Y."/>
            <person name="Sun L."/>
        </authorList>
    </citation>
    <scope>NUCLEOTIDE SEQUENCE</scope>
    <source>
        <strain evidence="1">Q6</strain>
    </source>
</reference>
<organism evidence="1 2">
    <name type="scientific">Streptomyces citrinus</name>
    <dbReference type="NCBI Taxonomy" id="3118173"/>
    <lineage>
        <taxon>Bacteria</taxon>
        <taxon>Bacillati</taxon>
        <taxon>Actinomycetota</taxon>
        <taxon>Actinomycetes</taxon>
        <taxon>Kitasatosporales</taxon>
        <taxon>Streptomycetaceae</taxon>
        <taxon>Streptomyces</taxon>
    </lineage>
</organism>
<gene>
    <name evidence="1" type="ORF">V2W30_24285</name>
</gene>
<keyword evidence="2" id="KW-1185">Reference proteome</keyword>
<dbReference type="EMBL" id="CP146022">
    <property type="protein sequence ID" value="WWQ66137.1"/>
    <property type="molecule type" value="Genomic_DNA"/>
</dbReference>
<name>A0ACD5AFX1_9ACTN</name>
<proteinExistence type="predicted"/>
<protein>
    <submittedName>
        <fullName evidence="1">Uncharacterized protein</fullName>
    </submittedName>
</protein>